<feature type="chain" id="PRO_5025577645" description="Basic blue protein" evidence="6">
    <location>
        <begin position="28"/>
        <end position="123"/>
    </location>
</feature>
<accession>A0A6A2WU90</accession>
<dbReference type="GO" id="GO:0046872">
    <property type="term" value="F:metal ion binding"/>
    <property type="evidence" value="ECO:0007669"/>
    <property type="project" value="UniProtKB-KW"/>
</dbReference>
<dbReference type="InterPro" id="IPR003245">
    <property type="entry name" value="Phytocyanin_dom"/>
</dbReference>
<dbReference type="PANTHER" id="PTHR33021:SF9">
    <property type="entry name" value="PUTATIVE, EXPRESSED-RELATED"/>
    <property type="match status" value="1"/>
</dbReference>
<keyword evidence="6" id="KW-0732">Signal</keyword>
<evidence type="ECO:0000256" key="3">
    <source>
        <dbReference type="ARBA" id="ARBA00023157"/>
    </source>
</evidence>
<dbReference type="AlphaFoldDB" id="A0A6A2WU90"/>
<dbReference type="CDD" id="cd11013">
    <property type="entry name" value="Plantacyanin"/>
    <property type="match status" value="1"/>
</dbReference>
<dbReference type="FunFam" id="2.60.40.420:FF:000013">
    <property type="entry name" value="basic blue protein-like"/>
    <property type="match status" value="1"/>
</dbReference>
<dbReference type="InterPro" id="IPR039391">
    <property type="entry name" value="Phytocyanin-like"/>
</dbReference>
<proteinExistence type="predicted"/>
<evidence type="ECO:0000256" key="4">
    <source>
        <dbReference type="ARBA" id="ARBA00071970"/>
    </source>
</evidence>
<dbReference type="GO" id="GO:0009055">
    <property type="term" value="F:electron transfer activity"/>
    <property type="evidence" value="ECO:0007669"/>
    <property type="project" value="InterPro"/>
</dbReference>
<evidence type="ECO:0000256" key="6">
    <source>
        <dbReference type="SAM" id="SignalP"/>
    </source>
</evidence>
<name>A0A6A2WU90_HIBSY</name>
<dbReference type="EMBL" id="VEPZ02001642">
    <property type="protein sequence ID" value="KAE8664658.1"/>
    <property type="molecule type" value="Genomic_DNA"/>
</dbReference>
<dbReference type="Pfam" id="PF02298">
    <property type="entry name" value="Cu_bind_like"/>
    <property type="match status" value="1"/>
</dbReference>
<organism evidence="8 9">
    <name type="scientific">Hibiscus syriacus</name>
    <name type="common">Rose of Sharon</name>
    <dbReference type="NCBI Taxonomy" id="106335"/>
    <lineage>
        <taxon>Eukaryota</taxon>
        <taxon>Viridiplantae</taxon>
        <taxon>Streptophyta</taxon>
        <taxon>Embryophyta</taxon>
        <taxon>Tracheophyta</taxon>
        <taxon>Spermatophyta</taxon>
        <taxon>Magnoliopsida</taxon>
        <taxon>eudicotyledons</taxon>
        <taxon>Gunneridae</taxon>
        <taxon>Pentapetalae</taxon>
        <taxon>rosids</taxon>
        <taxon>malvids</taxon>
        <taxon>Malvales</taxon>
        <taxon>Malvaceae</taxon>
        <taxon>Malvoideae</taxon>
        <taxon>Hibiscus</taxon>
    </lineage>
</organism>
<dbReference type="SUPFAM" id="SSF49503">
    <property type="entry name" value="Cupredoxins"/>
    <property type="match status" value="1"/>
</dbReference>
<evidence type="ECO:0000313" key="9">
    <source>
        <dbReference type="Proteomes" id="UP000436088"/>
    </source>
</evidence>
<evidence type="ECO:0000313" key="8">
    <source>
        <dbReference type="EMBL" id="KAE8664658.1"/>
    </source>
</evidence>
<keyword evidence="9" id="KW-1185">Reference proteome</keyword>
<evidence type="ECO:0000259" key="7">
    <source>
        <dbReference type="PROSITE" id="PS51485"/>
    </source>
</evidence>
<keyword evidence="2" id="KW-0186">Copper</keyword>
<sequence>MVQGRGGAMTAAVLLCLLLSHLELAQAATYTVGGAGGWTFNTVGWTKGKRFKAGDTLVFNYNPSIHNVVAVNKFGYSSCTTPKGAKVFRSGKDRIKLAKGQNFFICNFVGHCQSGMKIAVTAA</sequence>
<dbReference type="OrthoDB" id="2011645at2759"/>
<dbReference type="GO" id="GO:0005886">
    <property type="term" value="C:plasma membrane"/>
    <property type="evidence" value="ECO:0007669"/>
    <property type="project" value="TreeGrafter"/>
</dbReference>
<dbReference type="PANTHER" id="PTHR33021">
    <property type="entry name" value="BLUE COPPER PROTEIN"/>
    <property type="match status" value="1"/>
</dbReference>
<dbReference type="InterPro" id="IPR041844">
    <property type="entry name" value="Plantacyanin"/>
</dbReference>
<dbReference type="Proteomes" id="UP000436088">
    <property type="component" value="Unassembled WGS sequence"/>
</dbReference>
<gene>
    <name evidence="8" type="ORF">F3Y22_tig00112740pilonHSYRG00031</name>
</gene>
<feature type="domain" description="Phytocyanin" evidence="7">
    <location>
        <begin position="28"/>
        <end position="123"/>
    </location>
</feature>
<evidence type="ECO:0000256" key="5">
    <source>
        <dbReference type="ARBA" id="ARBA00082491"/>
    </source>
</evidence>
<protein>
    <recommendedName>
        <fullName evidence="4">Basic blue protein</fullName>
    </recommendedName>
    <alternativeName>
        <fullName evidence="5">Plantacyanin</fullName>
    </alternativeName>
</protein>
<keyword evidence="3" id="KW-1015">Disulfide bond</keyword>
<comment type="caution">
    <text evidence="8">The sequence shown here is derived from an EMBL/GenBank/DDBJ whole genome shotgun (WGS) entry which is preliminary data.</text>
</comment>
<dbReference type="PROSITE" id="PS51485">
    <property type="entry name" value="PHYTOCYANIN"/>
    <property type="match status" value="1"/>
</dbReference>
<evidence type="ECO:0000256" key="1">
    <source>
        <dbReference type="ARBA" id="ARBA00022723"/>
    </source>
</evidence>
<keyword evidence="1" id="KW-0479">Metal-binding</keyword>
<dbReference type="Gene3D" id="2.60.40.420">
    <property type="entry name" value="Cupredoxins - blue copper proteins"/>
    <property type="match status" value="1"/>
</dbReference>
<dbReference type="InterPro" id="IPR008972">
    <property type="entry name" value="Cupredoxin"/>
</dbReference>
<reference evidence="8" key="1">
    <citation type="submission" date="2019-09" db="EMBL/GenBank/DDBJ databases">
        <title>Draft genome information of white flower Hibiscus syriacus.</title>
        <authorList>
            <person name="Kim Y.-M."/>
        </authorList>
    </citation>
    <scope>NUCLEOTIDE SEQUENCE [LARGE SCALE GENOMIC DNA]</scope>
    <source>
        <strain evidence="8">YM2019G1</strain>
    </source>
</reference>
<feature type="signal peptide" evidence="6">
    <location>
        <begin position="1"/>
        <end position="27"/>
    </location>
</feature>
<evidence type="ECO:0000256" key="2">
    <source>
        <dbReference type="ARBA" id="ARBA00023008"/>
    </source>
</evidence>